<evidence type="ECO:0000256" key="1">
    <source>
        <dbReference type="SAM" id="Phobius"/>
    </source>
</evidence>
<comment type="caution">
    <text evidence="2">The sequence shown here is derived from an EMBL/GenBank/DDBJ whole genome shotgun (WGS) entry which is preliminary data.</text>
</comment>
<dbReference type="Proteomes" id="UP000293781">
    <property type="component" value="Unassembled WGS sequence"/>
</dbReference>
<evidence type="ECO:0000313" key="2">
    <source>
        <dbReference type="EMBL" id="RZT79630.1"/>
    </source>
</evidence>
<evidence type="ECO:0008006" key="4">
    <source>
        <dbReference type="Google" id="ProtNLM"/>
    </source>
</evidence>
<keyword evidence="1" id="KW-0812">Transmembrane</keyword>
<keyword evidence="3" id="KW-1185">Reference proteome</keyword>
<dbReference type="AlphaFoldDB" id="A0A4V2FPB8"/>
<dbReference type="InterPro" id="IPR036249">
    <property type="entry name" value="Thioredoxin-like_sf"/>
</dbReference>
<keyword evidence="1" id="KW-0472">Membrane</keyword>
<keyword evidence="1" id="KW-1133">Transmembrane helix</keyword>
<dbReference type="RefSeq" id="WP_130402193.1">
    <property type="nucleotide sequence ID" value="NZ_JBEZZO010000018.1"/>
</dbReference>
<dbReference type="Gene3D" id="3.40.30.10">
    <property type="entry name" value="Glutaredoxin"/>
    <property type="match status" value="1"/>
</dbReference>
<sequence>MPGFAYAAIAVIGAVAVLNLVLTLALARRLRETQTATAHDGGAAPEVLPAPGLEVTGFPHVDLTAGRRTVVMLTPTCPPCQTILDTLTADARRYRHDTFVFMIGMPEDTVEMAPRLADFDTATINEDQAEKEFGVKGFPAVLSVVDGVVVTSSHQLPVLA</sequence>
<dbReference type="EMBL" id="SHKK01000001">
    <property type="protein sequence ID" value="RZT79630.1"/>
    <property type="molecule type" value="Genomic_DNA"/>
</dbReference>
<evidence type="ECO:0000313" key="3">
    <source>
        <dbReference type="Proteomes" id="UP000293781"/>
    </source>
</evidence>
<proteinExistence type="predicted"/>
<dbReference type="OrthoDB" id="3381456at2"/>
<reference evidence="2 3" key="1">
    <citation type="submission" date="2019-02" db="EMBL/GenBank/DDBJ databases">
        <title>Sequencing the genomes of 1000 actinobacteria strains.</title>
        <authorList>
            <person name="Klenk H.-P."/>
        </authorList>
    </citation>
    <scope>NUCLEOTIDE SEQUENCE [LARGE SCALE GENOMIC DNA]</scope>
    <source>
        <strain evidence="2 3">DSM 45888</strain>
    </source>
</reference>
<organism evidence="2 3">
    <name type="scientific">Micromonospora violae</name>
    <dbReference type="NCBI Taxonomy" id="1278207"/>
    <lineage>
        <taxon>Bacteria</taxon>
        <taxon>Bacillati</taxon>
        <taxon>Actinomycetota</taxon>
        <taxon>Actinomycetes</taxon>
        <taxon>Micromonosporales</taxon>
        <taxon>Micromonosporaceae</taxon>
        <taxon>Micromonospora</taxon>
    </lineage>
</organism>
<name>A0A4V2FPB8_9ACTN</name>
<protein>
    <recommendedName>
        <fullName evidence="4">Thioredoxin domain-containing protein</fullName>
    </recommendedName>
</protein>
<feature type="transmembrane region" description="Helical" evidence="1">
    <location>
        <begin position="6"/>
        <end position="27"/>
    </location>
</feature>
<accession>A0A4V2FPB8</accession>
<gene>
    <name evidence="2" type="ORF">EV382_2849</name>
</gene>
<dbReference type="SUPFAM" id="SSF52833">
    <property type="entry name" value="Thioredoxin-like"/>
    <property type="match status" value="1"/>
</dbReference>